<keyword evidence="6 8" id="KW-0804">Transcription</keyword>
<keyword evidence="15" id="KW-1185">Reference proteome</keyword>
<organism evidence="15">
    <name type="scientific">Micromonas pusilla (strain CCMP1545)</name>
    <name type="common">Picoplanktonic green alga</name>
    <dbReference type="NCBI Taxonomy" id="564608"/>
    <lineage>
        <taxon>Eukaryota</taxon>
        <taxon>Viridiplantae</taxon>
        <taxon>Chlorophyta</taxon>
        <taxon>Mamiellophyceae</taxon>
        <taxon>Mamiellales</taxon>
        <taxon>Mamiellaceae</taxon>
        <taxon>Micromonas</taxon>
    </lineage>
</organism>
<evidence type="ECO:0000256" key="8">
    <source>
        <dbReference type="PIRNR" id="PIRNR005586"/>
    </source>
</evidence>
<dbReference type="InterPro" id="IPR001529">
    <property type="entry name" value="Zn_ribbon_RPB9"/>
</dbReference>
<gene>
    <name evidence="14" type="ORF">MICPUCDRAFT_43884</name>
</gene>
<evidence type="ECO:0000256" key="7">
    <source>
        <dbReference type="ARBA" id="ARBA00023242"/>
    </source>
</evidence>
<dbReference type="GO" id="GO:0008270">
    <property type="term" value="F:zinc ion binding"/>
    <property type="evidence" value="ECO:0007669"/>
    <property type="project" value="UniProtKB-KW"/>
</dbReference>
<comment type="similarity">
    <text evidence="8 11">Belongs to the archaeal rpoM/eukaryotic RPA12/RPB9/RPC11 RNA polymerase family.</text>
</comment>
<feature type="binding site" evidence="9">
    <location>
        <position position="106"/>
    </location>
    <ligand>
        <name>Zn(2+)</name>
        <dbReference type="ChEBI" id="CHEBI:29105"/>
        <label>2</label>
    </ligand>
</feature>
<dbReference type="PIRSF" id="PIRSF005586">
    <property type="entry name" value="RNApol_RpoM"/>
    <property type="match status" value="1"/>
</dbReference>
<dbReference type="GO" id="GO:0006386">
    <property type="term" value="P:termination of RNA polymerase III transcription"/>
    <property type="evidence" value="ECO:0007669"/>
    <property type="project" value="TreeGrafter"/>
</dbReference>
<dbReference type="Pfam" id="PF01096">
    <property type="entry name" value="Zn_ribbon_TFIIS"/>
    <property type="match status" value="1"/>
</dbReference>
<evidence type="ECO:0000256" key="9">
    <source>
        <dbReference type="PIRSR" id="PIRSR005586-1"/>
    </source>
</evidence>
<dbReference type="FunFam" id="2.20.25.10:FF:000005">
    <property type="entry name" value="DNA-directed RNA polymerase subunit"/>
    <property type="match status" value="1"/>
</dbReference>
<dbReference type="PROSITE" id="PS51133">
    <property type="entry name" value="ZF_TFIIS_2"/>
    <property type="match status" value="1"/>
</dbReference>
<evidence type="ECO:0000256" key="1">
    <source>
        <dbReference type="ARBA" id="ARBA00004123"/>
    </source>
</evidence>
<dbReference type="GO" id="GO:0003676">
    <property type="term" value="F:nucleic acid binding"/>
    <property type="evidence" value="ECO:0007669"/>
    <property type="project" value="InterPro"/>
</dbReference>
<evidence type="ECO:0000259" key="13">
    <source>
        <dbReference type="PROSITE" id="PS51133"/>
    </source>
</evidence>
<feature type="domain" description="TFIIS-type" evidence="13">
    <location>
        <begin position="71"/>
        <end position="111"/>
    </location>
</feature>
<name>C1MJC6_MICPC</name>
<keyword evidence="3 9" id="KW-0479">Metal-binding</keyword>
<evidence type="ECO:0000256" key="2">
    <source>
        <dbReference type="ARBA" id="ARBA00022478"/>
    </source>
</evidence>
<feature type="binding site" evidence="9">
    <location>
        <position position="5"/>
    </location>
    <ligand>
        <name>Zn(2+)</name>
        <dbReference type="ChEBI" id="CHEBI:29105"/>
        <label>1</label>
    </ligand>
</feature>
<dbReference type="CDD" id="cd10509">
    <property type="entry name" value="Zn-ribbon_RPC11"/>
    <property type="match status" value="1"/>
</dbReference>
<feature type="binding site" evidence="9">
    <location>
        <position position="8"/>
    </location>
    <ligand>
        <name>Zn(2+)</name>
        <dbReference type="ChEBI" id="CHEBI:29105"/>
        <label>1</label>
    </ligand>
</feature>
<dbReference type="EMBL" id="GG663735">
    <property type="protein sequence ID" value="EEH61061.1"/>
    <property type="molecule type" value="Genomic_DNA"/>
</dbReference>
<comment type="subcellular location">
    <subcellularLocation>
        <location evidence="1 8">Nucleus</location>
    </subcellularLocation>
</comment>
<feature type="binding site" evidence="9">
    <location>
        <position position="31"/>
    </location>
    <ligand>
        <name>Zn(2+)</name>
        <dbReference type="ChEBI" id="CHEBI:29105"/>
        <label>1</label>
    </ligand>
</feature>
<dbReference type="InterPro" id="IPR034014">
    <property type="entry name" value="Zn_ribbon_RPC11_C"/>
</dbReference>
<dbReference type="OrthoDB" id="282152at2759"/>
<dbReference type="RefSeq" id="XP_003055809.1">
    <property type="nucleotide sequence ID" value="XM_003055763.1"/>
</dbReference>
<feature type="zinc finger region" description="C4-type" evidence="10">
    <location>
        <begin position="5"/>
        <end position="34"/>
    </location>
</feature>
<proteinExistence type="inferred from homology"/>
<dbReference type="SUPFAM" id="SSF57783">
    <property type="entry name" value="Zinc beta-ribbon"/>
    <property type="match status" value="1"/>
</dbReference>
<keyword evidence="7 8" id="KW-0539">Nucleus</keyword>
<feature type="signal peptide" evidence="12">
    <location>
        <begin position="1"/>
        <end position="23"/>
    </location>
</feature>
<reference evidence="14 15" key="1">
    <citation type="journal article" date="2009" name="Science">
        <title>Green evolution and dynamic adaptations revealed by genomes of the marine picoeukaryotes Micromonas.</title>
        <authorList>
            <person name="Worden A.Z."/>
            <person name="Lee J.H."/>
            <person name="Mock T."/>
            <person name="Rouze P."/>
            <person name="Simmons M.P."/>
            <person name="Aerts A.L."/>
            <person name="Allen A.E."/>
            <person name="Cuvelier M.L."/>
            <person name="Derelle E."/>
            <person name="Everett M.V."/>
            <person name="Foulon E."/>
            <person name="Grimwood J."/>
            <person name="Gundlach H."/>
            <person name="Henrissat B."/>
            <person name="Napoli C."/>
            <person name="McDonald S.M."/>
            <person name="Parker M.S."/>
            <person name="Rombauts S."/>
            <person name="Salamov A."/>
            <person name="Von Dassow P."/>
            <person name="Badger J.H."/>
            <person name="Coutinho P.M."/>
            <person name="Demir E."/>
            <person name="Dubchak I."/>
            <person name="Gentemann C."/>
            <person name="Eikrem W."/>
            <person name="Gready J.E."/>
            <person name="John U."/>
            <person name="Lanier W."/>
            <person name="Lindquist E.A."/>
            <person name="Lucas S."/>
            <person name="Mayer K.F."/>
            <person name="Moreau H."/>
            <person name="Not F."/>
            <person name="Otillar R."/>
            <person name="Panaud O."/>
            <person name="Pangilinan J."/>
            <person name="Paulsen I."/>
            <person name="Piegu B."/>
            <person name="Poliakov A."/>
            <person name="Robbens S."/>
            <person name="Schmutz J."/>
            <person name="Toulza E."/>
            <person name="Wyss T."/>
            <person name="Zelensky A."/>
            <person name="Zhou K."/>
            <person name="Armbrust E.V."/>
            <person name="Bhattacharya D."/>
            <person name="Goodenough U.W."/>
            <person name="Van de Peer Y."/>
            <person name="Grigoriev I.V."/>
        </authorList>
    </citation>
    <scope>NUCLEOTIDE SEQUENCE [LARGE SCALE GENOMIC DNA]</scope>
    <source>
        <strain evidence="14 15">CCMP1545</strain>
    </source>
</reference>
<dbReference type="OMA" id="TISFECI"/>
<dbReference type="SMART" id="SM00661">
    <property type="entry name" value="RPOL9"/>
    <property type="match status" value="1"/>
</dbReference>
<dbReference type="GO" id="GO:0003899">
    <property type="term" value="F:DNA-directed RNA polymerase activity"/>
    <property type="evidence" value="ECO:0007669"/>
    <property type="project" value="InterPro"/>
</dbReference>
<dbReference type="Gene3D" id="2.20.25.10">
    <property type="match status" value="1"/>
</dbReference>
<dbReference type="KEGG" id="mpp:MICPUCDRAFT_43884"/>
<evidence type="ECO:0000313" key="14">
    <source>
        <dbReference type="EMBL" id="EEH61061.1"/>
    </source>
</evidence>
<dbReference type="AlphaFoldDB" id="C1MJC6"/>
<evidence type="ECO:0000256" key="6">
    <source>
        <dbReference type="ARBA" id="ARBA00023163"/>
    </source>
</evidence>
<evidence type="ECO:0000256" key="5">
    <source>
        <dbReference type="ARBA" id="ARBA00022833"/>
    </source>
</evidence>
<feature type="chain" id="PRO_5002911946" description="DNA-directed RNA polymerase subunit" evidence="12">
    <location>
        <begin position="24"/>
        <end position="113"/>
    </location>
</feature>
<dbReference type="GeneID" id="9680490"/>
<dbReference type="eggNOG" id="KOG2906">
    <property type="taxonomic scope" value="Eukaryota"/>
</dbReference>
<feature type="binding site" evidence="9">
    <location>
        <position position="75"/>
    </location>
    <ligand>
        <name>Zn(2+)</name>
        <dbReference type="ChEBI" id="CHEBI:29105"/>
        <label>2</label>
    </ligand>
</feature>
<evidence type="ECO:0000256" key="3">
    <source>
        <dbReference type="ARBA" id="ARBA00022723"/>
    </source>
</evidence>
<evidence type="ECO:0000313" key="15">
    <source>
        <dbReference type="Proteomes" id="UP000001876"/>
    </source>
</evidence>
<comment type="function">
    <text evidence="8">DNA-dependent RNA polymerase catalyzes the transcription of DNA into RNA using the four ribonucleoside triphosphates as substrates.</text>
</comment>
<dbReference type="InterPro" id="IPR001222">
    <property type="entry name" value="Znf_TFIIS"/>
</dbReference>
<evidence type="ECO:0000256" key="11">
    <source>
        <dbReference type="RuleBase" id="RU003474"/>
    </source>
</evidence>
<protein>
    <recommendedName>
        <fullName evidence="8">DNA-directed RNA polymerase subunit</fullName>
    </recommendedName>
</protein>
<dbReference type="InterPro" id="IPR012164">
    <property type="entry name" value="Rpa12/Rpb9/Rpc10/TFS"/>
</dbReference>
<keyword evidence="2 8" id="KW-0240">DNA-directed RNA polymerase</keyword>
<evidence type="ECO:0000256" key="10">
    <source>
        <dbReference type="PIRSR" id="PIRSR005586-2"/>
    </source>
</evidence>
<keyword evidence="12" id="KW-0732">Signal</keyword>
<keyword evidence="5 9" id="KW-0862">Zinc</keyword>
<dbReference type="GO" id="GO:0005666">
    <property type="term" value="C:RNA polymerase III complex"/>
    <property type="evidence" value="ECO:0007669"/>
    <property type="project" value="UniProtKB-ARBA"/>
</dbReference>
<dbReference type="SMART" id="SM00440">
    <property type="entry name" value="ZnF_C2C2"/>
    <property type="match status" value="1"/>
</dbReference>
<dbReference type="STRING" id="564608.C1MJC6"/>
<keyword evidence="4 10" id="KW-0863">Zinc-finger</keyword>
<dbReference type="Proteomes" id="UP000001876">
    <property type="component" value="Unassembled WGS sequence"/>
</dbReference>
<accession>C1MJC6</accession>
<feature type="binding site" evidence="9">
    <location>
        <position position="34"/>
    </location>
    <ligand>
        <name>Zn(2+)</name>
        <dbReference type="ChEBI" id="CHEBI:29105"/>
        <label>1</label>
    </ligand>
</feature>
<dbReference type="PANTHER" id="PTHR11239">
    <property type="entry name" value="DNA-DIRECTED RNA POLYMERASE"/>
    <property type="match status" value="1"/>
</dbReference>
<evidence type="ECO:0000256" key="12">
    <source>
        <dbReference type="SAM" id="SignalP"/>
    </source>
</evidence>
<sequence length="113" mass="12450">MLTFCPSCANMLLVTTNAAGADASPCLKLICQTCPYAYDVTKTLRDDVPVTRKEVDDVLGGDDAWKNVDKTAATCPKCDHGQAYFMQIQIRSADEPMSTFFKCVKCGNQWREG</sequence>
<dbReference type="PROSITE" id="PS00466">
    <property type="entry name" value="ZF_TFIIS_1"/>
    <property type="match status" value="1"/>
</dbReference>
<feature type="binding site" evidence="9">
    <location>
        <position position="78"/>
    </location>
    <ligand>
        <name>Zn(2+)</name>
        <dbReference type="ChEBI" id="CHEBI:29105"/>
        <label>2</label>
    </ligand>
</feature>
<evidence type="ECO:0000256" key="4">
    <source>
        <dbReference type="ARBA" id="ARBA00022771"/>
    </source>
</evidence>
<dbReference type="PANTHER" id="PTHR11239:SF12">
    <property type="entry name" value="DNA-DIRECTED RNA POLYMERASE III SUBUNIT RPC10"/>
    <property type="match status" value="1"/>
</dbReference>
<feature type="binding site" evidence="9">
    <location>
        <position position="103"/>
    </location>
    <ligand>
        <name>Zn(2+)</name>
        <dbReference type="ChEBI" id="CHEBI:29105"/>
        <label>2</label>
    </ligand>
</feature>